<proteinExistence type="predicted"/>
<protein>
    <submittedName>
        <fullName evidence="3">Phage tail tape measure protein</fullName>
    </submittedName>
</protein>
<dbReference type="RefSeq" id="WP_155581292.1">
    <property type="nucleotide sequence ID" value="NZ_JBHSTH010000004.1"/>
</dbReference>
<gene>
    <name evidence="3" type="ORF">GNF76_00825</name>
</gene>
<comment type="caution">
    <text evidence="3">The sequence shown here is derived from an EMBL/GenBank/DDBJ whole genome shotgun (WGS) entry which is preliminary data.</text>
</comment>
<dbReference type="EMBL" id="WNNK01000001">
    <property type="protein sequence ID" value="MUF02856.1"/>
    <property type="molecule type" value="Genomic_DNA"/>
</dbReference>
<keyword evidence="4" id="KW-1185">Reference proteome</keyword>
<dbReference type="Pfam" id="PF09718">
    <property type="entry name" value="Tape_meas_lam_C"/>
    <property type="match status" value="1"/>
</dbReference>
<dbReference type="InterPro" id="IPR006431">
    <property type="entry name" value="Phage_tape_meas_C"/>
</dbReference>
<accession>A0A6I3W802</accession>
<dbReference type="Proteomes" id="UP000438196">
    <property type="component" value="Unassembled WGS sequence"/>
</dbReference>
<evidence type="ECO:0000313" key="4">
    <source>
        <dbReference type="Proteomes" id="UP000438196"/>
    </source>
</evidence>
<feature type="domain" description="Bacteriophage tail tape measure C-terminal" evidence="2">
    <location>
        <begin position="165"/>
        <end position="238"/>
    </location>
</feature>
<evidence type="ECO:0000313" key="3">
    <source>
        <dbReference type="EMBL" id="MUF02856.1"/>
    </source>
</evidence>
<sequence length="403" mass="41153">MATASQGNLTLNLGGLEQALAKASRITDQSMREMQKRIEEAAKKISSSMSASAAAALQVTTGQFSDFQKSYDPATDAAEKFIQKNAQLVQVLKQSQGVQRGFASSLDAQSTYTGRAGLKFPTGGPYGDATPQSSAGGQDPTALFADDKAQQVQGSFSAMTDALDEWRKGANDAFDEYAKKSGTVAEQSKAVFTGAFKAMDDAVLAFATTGKFNFSDFAKSVLKDMAMLAAKTAASSALSSLLSFAGSALSSLWPGTGAAASTAVGPGGYTNAVKTPIDFKYSPSSAAFANGGAFTNSVATGPTLAPMALFGEAGPEAIMPLSRGSDGSLGVRALGGGQQGSTSSNQVVIQQTINVADGQGAGADMNSQNVAKAYAGSARQGAAEQIARDLKPGGQIWSAINGR</sequence>
<organism evidence="3 4">
    <name type="scientific">Pseudomonas spelaei</name>
    <dbReference type="NCBI Taxonomy" id="1055469"/>
    <lineage>
        <taxon>Bacteria</taxon>
        <taxon>Pseudomonadati</taxon>
        <taxon>Pseudomonadota</taxon>
        <taxon>Gammaproteobacteria</taxon>
        <taxon>Pseudomonadales</taxon>
        <taxon>Pseudomonadaceae</taxon>
        <taxon>Pseudomonas</taxon>
    </lineage>
</organism>
<name>A0A6I3W802_9PSED</name>
<evidence type="ECO:0000259" key="2">
    <source>
        <dbReference type="Pfam" id="PF09718"/>
    </source>
</evidence>
<dbReference type="OrthoDB" id="79849at2"/>
<reference evidence="3 4" key="1">
    <citation type="submission" date="2019-11" db="EMBL/GenBank/DDBJ databases">
        <title>Pseudomonas karstica sp. nov. and Pseudomonas spelaei sp. nov. from karst caves.</title>
        <authorList>
            <person name="Zeman M."/>
        </authorList>
    </citation>
    <scope>NUCLEOTIDE SEQUENCE [LARGE SCALE GENOMIC DNA]</scope>
    <source>
        <strain evidence="3 4">CCM 7893</strain>
    </source>
</reference>
<dbReference type="AlphaFoldDB" id="A0A6I3W802"/>
<feature type="region of interest" description="Disordered" evidence="1">
    <location>
        <begin position="120"/>
        <end position="141"/>
    </location>
</feature>
<evidence type="ECO:0000256" key="1">
    <source>
        <dbReference type="SAM" id="MobiDB-lite"/>
    </source>
</evidence>